<organism evidence="2 3">
    <name type="scientific">Dictyobacter vulcani</name>
    <dbReference type="NCBI Taxonomy" id="2607529"/>
    <lineage>
        <taxon>Bacteria</taxon>
        <taxon>Bacillati</taxon>
        <taxon>Chloroflexota</taxon>
        <taxon>Ktedonobacteria</taxon>
        <taxon>Ktedonobacterales</taxon>
        <taxon>Dictyobacteraceae</taxon>
        <taxon>Dictyobacter</taxon>
    </lineage>
</organism>
<dbReference type="Proteomes" id="UP000326912">
    <property type="component" value="Unassembled WGS sequence"/>
</dbReference>
<dbReference type="InterPro" id="IPR023210">
    <property type="entry name" value="NADP_OxRdtase_dom"/>
</dbReference>
<comment type="caution">
    <text evidence="2">The sequence shown here is derived from an EMBL/GenBank/DDBJ whole genome shotgun (WGS) entry which is preliminary data.</text>
</comment>
<accession>A0A5J4KR75</accession>
<protein>
    <submittedName>
        <fullName evidence="2">Oxidoreductase</fullName>
    </submittedName>
</protein>
<proteinExistence type="predicted"/>
<name>A0A5J4KR75_9CHLR</name>
<evidence type="ECO:0000259" key="1">
    <source>
        <dbReference type="Pfam" id="PF00248"/>
    </source>
</evidence>
<dbReference type="PANTHER" id="PTHR42686:SF1">
    <property type="entry name" value="GH17980P-RELATED"/>
    <property type="match status" value="1"/>
</dbReference>
<evidence type="ECO:0000313" key="3">
    <source>
        <dbReference type="Proteomes" id="UP000326912"/>
    </source>
</evidence>
<dbReference type="InterPro" id="IPR036812">
    <property type="entry name" value="NAD(P)_OxRdtase_dom_sf"/>
</dbReference>
<dbReference type="Pfam" id="PF00248">
    <property type="entry name" value="Aldo_ket_red"/>
    <property type="match status" value="1"/>
</dbReference>
<evidence type="ECO:0000313" key="2">
    <source>
        <dbReference type="EMBL" id="GER90123.1"/>
    </source>
</evidence>
<dbReference type="EMBL" id="BKZW01000002">
    <property type="protein sequence ID" value="GER90123.1"/>
    <property type="molecule type" value="Genomic_DNA"/>
</dbReference>
<keyword evidence="3" id="KW-1185">Reference proteome</keyword>
<dbReference type="InterPro" id="IPR020471">
    <property type="entry name" value="AKR"/>
</dbReference>
<feature type="domain" description="NADP-dependent oxidoreductase" evidence="1">
    <location>
        <begin position="25"/>
        <end position="313"/>
    </location>
</feature>
<dbReference type="AlphaFoldDB" id="A0A5J4KR75"/>
<dbReference type="GO" id="GO:0005829">
    <property type="term" value="C:cytosol"/>
    <property type="evidence" value="ECO:0007669"/>
    <property type="project" value="TreeGrafter"/>
</dbReference>
<dbReference type="SUPFAM" id="SSF51430">
    <property type="entry name" value="NAD(P)-linked oxidoreductase"/>
    <property type="match status" value="1"/>
</dbReference>
<dbReference type="CDD" id="cd19090">
    <property type="entry name" value="AKR_AKR15A-like"/>
    <property type="match status" value="1"/>
</dbReference>
<gene>
    <name evidence="2" type="ORF">KDW_42850</name>
</gene>
<dbReference type="PANTHER" id="PTHR42686">
    <property type="entry name" value="GH17980P-RELATED"/>
    <property type="match status" value="1"/>
</dbReference>
<dbReference type="RefSeq" id="WP_151757902.1">
    <property type="nucleotide sequence ID" value="NZ_BKZW01000002.1"/>
</dbReference>
<sequence>MINRQPTSALPVRTLGKSGLEVANLCIGCAPLGDMPDTFAYSVPEERALETIRAVFSSPITFIDTAASYGDGESERRIGMVLKELGGVPAGYTLATKADRDLKTNEFSGDQMRRSVERSLKLLGLSKLPLLYLHDPEHITFEEAMAPRGPVEVLLRCQEEGLIEHLGVAGGPIDLMTRFVETDMFEVAISHNRYTLLNIEADPFWDVCQRHGVGTVNAAPYGSGILAKGPRSYPRYQYADASKIYLYNAFQFETLAWRYGVPLAAIALQFSLRDPRIHSTIVGMSRPERLEETLKLASTEIPAEVWTEIDAIRRGQ</sequence>
<dbReference type="Gene3D" id="3.20.20.100">
    <property type="entry name" value="NADP-dependent oxidoreductase domain"/>
    <property type="match status" value="1"/>
</dbReference>
<reference evidence="2 3" key="1">
    <citation type="submission" date="2019-10" db="EMBL/GenBank/DDBJ databases">
        <title>Dictyobacter vulcani sp. nov., within the class Ktedonobacteria, isolated from soil of volcanic Mt. Zao.</title>
        <authorList>
            <person name="Zheng Y."/>
            <person name="Wang C.M."/>
            <person name="Sakai Y."/>
            <person name="Abe K."/>
            <person name="Yokota A."/>
            <person name="Yabe S."/>
        </authorList>
    </citation>
    <scope>NUCLEOTIDE SEQUENCE [LARGE SCALE GENOMIC DNA]</scope>
    <source>
        <strain evidence="2 3">W12</strain>
    </source>
</reference>
<dbReference type="GO" id="GO:0016491">
    <property type="term" value="F:oxidoreductase activity"/>
    <property type="evidence" value="ECO:0007669"/>
    <property type="project" value="InterPro"/>
</dbReference>